<accession>A0ABU8C7U8</accession>
<comment type="caution">
    <text evidence="3">The sequence shown here is derived from an EMBL/GenBank/DDBJ whole genome shotgun (WGS) entry which is preliminary data.</text>
</comment>
<dbReference type="RefSeq" id="WP_335736411.1">
    <property type="nucleotide sequence ID" value="NZ_JALAAR010000009.1"/>
</dbReference>
<keyword evidence="1" id="KW-0732">Signal</keyword>
<name>A0ABU8C7U8_9GAMM</name>
<dbReference type="SUPFAM" id="SSF53474">
    <property type="entry name" value="alpha/beta-Hydrolases"/>
    <property type="match status" value="1"/>
</dbReference>
<gene>
    <name evidence="3" type="ORF">MN202_12210</name>
</gene>
<dbReference type="InterPro" id="IPR050266">
    <property type="entry name" value="AB_hydrolase_sf"/>
</dbReference>
<dbReference type="Pfam" id="PF00561">
    <property type="entry name" value="Abhydrolase_1"/>
    <property type="match status" value="1"/>
</dbReference>
<feature type="domain" description="AB hydrolase-1" evidence="2">
    <location>
        <begin position="82"/>
        <end position="453"/>
    </location>
</feature>
<evidence type="ECO:0000259" key="2">
    <source>
        <dbReference type="Pfam" id="PF00561"/>
    </source>
</evidence>
<dbReference type="GO" id="GO:0016787">
    <property type="term" value="F:hydrolase activity"/>
    <property type="evidence" value="ECO:0007669"/>
    <property type="project" value="UniProtKB-KW"/>
</dbReference>
<evidence type="ECO:0000256" key="1">
    <source>
        <dbReference type="SAM" id="SignalP"/>
    </source>
</evidence>
<dbReference type="InterPro" id="IPR029058">
    <property type="entry name" value="AB_hydrolase_fold"/>
</dbReference>
<dbReference type="Gene3D" id="3.40.50.1820">
    <property type="entry name" value="alpha/beta hydrolase"/>
    <property type="match status" value="1"/>
</dbReference>
<evidence type="ECO:0000313" key="4">
    <source>
        <dbReference type="Proteomes" id="UP001375382"/>
    </source>
</evidence>
<feature type="chain" id="PRO_5045726974" evidence="1">
    <location>
        <begin position="28"/>
        <end position="485"/>
    </location>
</feature>
<keyword evidence="4" id="KW-1185">Reference proteome</keyword>
<keyword evidence="3" id="KW-0378">Hydrolase</keyword>
<dbReference type="PANTHER" id="PTHR43798:SF27">
    <property type="entry name" value="HYDROLASE ALPHA_BETA HYDROLASE FOLD FAMILY"/>
    <property type="match status" value="1"/>
</dbReference>
<dbReference type="EMBL" id="JALAAR010000009">
    <property type="protein sequence ID" value="MEH8018003.1"/>
    <property type="molecule type" value="Genomic_DNA"/>
</dbReference>
<dbReference type="PANTHER" id="PTHR43798">
    <property type="entry name" value="MONOACYLGLYCEROL LIPASE"/>
    <property type="match status" value="1"/>
</dbReference>
<sequence length="485" mass="53447">MLSKQKLIAVRLYLLKLAFLVTVPVLAANNETAITFTADNGKSVEAYAGSFQVAENRNKADSRQLTLHYVRFPALTDKPAAPIVYLAGGPGGSGISTAKGRRFELFMALRQHADVIALDQRGTGLSDDVTACQSSQIMDTTAVWNEQKLAALHQQALTECMAFWQTEGADIYGYTTVQNALDIDDLRKHLKAEKVSLWGISYGSHLALTSIKLFAPQIDKVILASAEGLDQTVKLPRYTDEYFSALQRVIDQQPAVKSRYPDLTNTMRRVLQKLEQAPITVKLVTDDGQQSDFLFQKLHLQLLSSMVIADPGRSVGLLLELYRSLDQGETDMLQFALKRGFFSNRPITLRIMPTAMDIASGISNSRLQQFSQQSANSLLGGVLNFPMPHLYGQLPELDLGQSFRQPLNSNVPTLLLSGTLDGRTYLPEQLEAVAGLTNLSHVVVEHAGHNLFMASPQVETAILQFLTDGKTDIKQITLPLPDFAK</sequence>
<dbReference type="Proteomes" id="UP001375382">
    <property type="component" value="Unassembled WGS sequence"/>
</dbReference>
<protein>
    <submittedName>
        <fullName evidence="3">Alpha/beta hydrolase</fullName>
    </submittedName>
</protein>
<organism evidence="3 4">
    <name type="scientific">Rheinheimera muenzenbergensis</name>
    <dbReference type="NCBI Taxonomy" id="1193628"/>
    <lineage>
        <taxon>Bacteria</taxon>
        <taxon>Pseudomonadati</taxon>
        <taxon>Pseudomonadota</taxon>
        <taxon>Gammaproteobacteria</taxon>
        <taxon>Chromatiales</taxon>
        <taxon>Chromatiaceae</taxon>
        <taxon>Rheinheimera</taxon>
    </lineage>
</organism>
<feature type="signal peptide" evidence="1">
    <location>
        <begin position="1"/>
        <end position="27"/>
    </location>
</feature>
<evidence type="ECO:0000313" key="3">
    <source>
        <dbReference type="EMBL" id="MEH8018003.1"/>
    </source>
</evidence>
<dbReference type="InterPro" id="IPR000073">
    <property type="entry name" value="AB_hydrolase_1"/>
</dbReference>
<proteinExistence type="predicted"/>
<reference evidence="3 4" key="1">
    <citation type="journal article" date="2023" name="Ecotoxicol. Environ. Saf.">
        <title>Mercury remediation potential of mercury-resistant strain Rheinheimera metallidurans sp. nov. isolated from a municipal waste dumping site.</title>
        <authorList>
            <person name="Yadav V."/>
            <person name="Manjhi A."/>
            <person name="Vadakedath N."/>
        </authorList>
    </citation>
    <scope>NUCLEOTIDE SEQUENCE [LARGE SCALE GENOMIC DNA]</scope>
    <source>
        <strain evidence="3 4">E-49</strain>
    </source>
</reference>